<comment type="caution">
    <text evidence="1">The sequence shown here is derived from an EMBL/GenBank/DDBJ whole genome shotgun (WGS) entry which is preliminary data.</text>
</comment>
<dbReference type="EMBL" id="WHSC02000018">
    <property type="protein sequence ID" value="MDO6124955.1"/>
    <property type="molecule type" value="Genomic_DNA"/>
</dbReference>
<sequence length="112" mass="11889">MEHIAAFMLLIGCNAGSLSCEELPAPQVAFESMEECVGALPVALGGAGAKGRIVHARCAAIDPAWVEEDVEISWRMSREKGLEIEIRETAPPADGMLVAENAHPAEVAARLH</sequence>
<accession>A0ABT8XP60</accession>
<protein>
    <submittedName>
        <fullName evidence="1">Uncharacterized protein</fullName>
    </submittedName>
</protein>
<evidence type="ECO:0000313" key="1">
    <source>
        <dbReference type="EMBL" id="MDO6124955.1"/>
    </source>
</evidence>
<dbReference type="RefSeq" id="WP_244760923.1">
    <property type="nucleotide sequence ID" value="NZ_JALJCJ010000003.1"/>
</dbReference>
<keyword evidence="2" id="KW-1185">Reference proteome</keyword>
<evidence type="ECO:0000313" key="2">
    <source>
        <dbReference type="Proteomes" id="UP001177080"/>
    </source>
</evidence>
<organism evidence="1 2">
    <name type="scientific">Shinella curvata</name>
    <dbReference type="NCBI Taxonomy" id="1817964"/>
    <lineage>
        <taxon>Bacteria</taxon>
        <taxon>Pseudomonadati</taxon>
        <taxon>Pseudomonadota</taxon>
        <taxon>Alphaproteobacteria</taxon>
        <taxon>Hyphomicrobiales</taxon>
        <taxon>Rhizobiaceae</taxon>
        <taxon>Shinella</taxon>
    </lineage>
</organism>
<reference evidence="1" key="1">
    <citation type="submission" date="2022-04" db="EMBL/GenBank/DDBJ databases">
        <title>Shinella lacus sp. nov., a novel member of the genus Shinella from water.</title>
        <authorList>
            <person name="Deng Y."/>
        </authorList>
    </citation>
    <scope>NUCLEOTIDE SEQUENCE</scope>
    <source>
        <strain evidence="1">JCM 31239</strain>
    </source>
</reference>
<dbReference type="Proteomes" id="UP001177080">
    <property type="component" value="Unassembled WGS sequence"/>
</dbReference>
<gene>
    <name evidence="1" type="ORF">GB928_027610</name>
</gene>
<proteinExistence type="predicted"/>
<name>A0ABT8XP60_9HYPH</name>